<feature type="domain" description="GHMP kinase C-terminal" evidence="12">
    <location>
        <begin position="197"/>
        <end position="273"/>
    </location>
</feature>
<keyword evidence="5 10" id="KW-0547">Nucleotide-binding</keyword>
<feature type="active site" evidence="10">
    <location>
        <position position="136"/>
    </location>
</feature>
<dbReference type="Pfam" id="PF00288">
    <property type="entry name" value="GHMP_kinases_N"/>
    <property type="match status" value="1"/>
</dbReference>
<dbReference type="PANTHER" id="PTHR43527">
    <property type="entry name" value="4-DIPHOSPHOCYTIDYL-2-C-METHYL-D-ERYTHRITOL KINASE, CHLOROPLASTIC"/>
    <property type="match status" value="1"/>
</dbReference>
<dbReference type="GO" id="GO:0050515">
    <property type="term" value="F:4-(cytidine 5'-diphospho)-2-C-methyl-D-erythritol kinase activity"/>
    <property type="evidence" value="ECO:0007669"/>
    <property type="project" value="UniProtKB-UniRule"/>
</dbReference>
<proteinExistence type="inferred from homology"/>
<gene>
    <name evidence="10 13" type="primary">ispE</name>
    <name evidence="13" type="ORF">AB4Y30_00275</name>
</gene>
<dbReference type="Gene3D" id="3.30.70.890">
    <property type="entry name" value="GHMP kinase, C-terminal domain"/>
    <property type="match status" value="1"/>
</dbReference>
<dbReference type="FunFam" id="3.30.70.890:FF:000006">
    <property type="entry name" value="4-diphosphocytidyl-2-C-methyl-D-erythritol kinase"/>
    <property type="match status" value="1"/>
</dbReference>
<keyword evidence="7 10" id="KW-0067">ATP-binding</keyword>
<evidence type="ECO:0000256" key="7">
    <source>
        <dbReference type="ARBA" id="ARBA00022840"/>
    </source>
</evidence>
<sequence length="283" mass="31295">MFLYEKAPAKINLSLDILGKRQDGFHDVEMIMTTIDLSDRVELHLLEKDTIKVSLESRFVPNDERNLAYQAANLLKKEYQVSQGVFIKIDKSIPVSAGLAGGSSDAAAVLRGLNKLWNLNISTEKLMQLGLCIGSDVPFCVYNGTALVTGRGEQVIPLPAPPSCWVILAKPNIGVSSKTIFHQINVEELWHPNTQRMVDALSAGDFAEMCEAMGNALESITFYNYPEVARIKEKMKKSGAYNVLMSGSGPTIYGLVEHEGQAQRVYNSMRGFCDEVYMVRIIG</sequence>
<reference evidence="13" key="1">
    <citation type="submission" date="2024-07" db="EMBL/GenBank/DDBJ databases">
        <title>Halotolerant mesophilic bacterium Ornithinibacillus sp. 4-3, sp. nov., isolated from soil.</title>
        <authorList>
            <person name="Sidarenka A.V."/>
            <person name="Guliayeva D.E."/>
            <person name="Leanovich S.I."/>
            <person name="Hileuskaya K.S."/>
            <person name="Akhremchuk A.E."/>
            <person name="Sikolenko M.A."/>
            <person name="Valentovich L.N."/>
        </authorList>
    </citation>
    <scope>NUCLEOTIDE SEQUENCE</scope>
    <source>
        <strain evidence="13">4-3</strain>
    </source>
</reference>
<dbReference type="RefSeq" id="WP_368653549.1">
    <property type="nucleotide sequence ID" value="NZ_CP162599.1"/>
</dbReference>
<evidence type="ECO:0000313" key="13">
    <source>
        <dbReference type="EMBL" id="XDK32862.1"/>
    </source>
</evidence>
<dbReference type="SUPFAM" id="SSF54211">
    <property type="entry name" value="Ribosomal protein S5 domain 2-like"/>
    <property type="match status" value="1"/>
</dbReference>
<dbReference type="InterPro" id="IPR004424">
    <property type="entry name" value="IspE"/>
</dbReference>
<comment type="pathway">
    <text evidence="10">Isoprenoid biosynthesis; isopentenyl diphosphate biosynthesis via DXP pathway; isopentenyl diphosphate from 1-deoxy-D-xylulose 5-phosphate: step 3/6.</text>
</comment>
<keyword evidence="6 10" id="KW-0418">Kinase</keyword>
<evidence type="ECO:0000256" key="4">
    <source>
        <dbReference type="ARBA" id="ARBA00022679"/>
    </source>
</evidence>
<comment type="catalytic activity">
    <reaction evidence="10">
        <text>4-CDP-2-C-methyl-D-erythritol + ATP = 4-CDP-2-C-methyl-D-erythritol 2-phosphate + ADP + H(+)</text>
        <dbReference type="Rhea" id="RHEA:18437"/>
        <dbReference type="ChEBI" id="CHEBI:15378"/>
        <dbReference type="ChEBI" id="CHEBI:30616"/>
        <dbReference type="ChEBI" id="CHEBI:57823"/>
        <dbReference type="ChEBI" id="CHEBI:57919"/>
        <dbReference type="ChEBI" id="CHEBI:456216"/>
        <dbReference type="EC" id="2.7.1.148"/>
    </reaction>
</comment>
<feature type="active site" evidence="10">
    <location>
        <position position="10"/>
    </location>
</feature>
<keyword evidence="8 10" id="KW-0414">Isoprene biosynthesis</keyword>
<feature type="domain" description="GHMP kinase N-terminal" evidence="11">
    <location>
        <begin position="66"/>
        <end position="144"/>
    </location>
</feature>
<evidence type="ECO:0000256" key="8">
    <source>
        <dbReference type="ARBA" id="ARBA00023229"/>
    </source>
</evidence>
<evidence type="ECO:0000256" key="9">
    <source>
        <dbReference type="ARBA" id="ARBA00032554"/>
    </source>
</evidence>
<dbReference type="Pfam" id="PF08544">
    <property type="entry name" value="GHMP_kinases_C"/>
    <property type="match status" value="1"/>
</dbReference>
<dbReference type="InterPro" id="IPR013750">
    <property type="entry name" value="GHMP_kinase_C_dom"/>
</dbReference>
<dbReference type="InterPro" id="IPR014721">
    <property type="entry name" value="Ribsml_uS5_D2-typ_fold_subgr"/>
</dbReference>
<evidence type="ECO:0000256" key="5">
    <source>
        <dbReference type="ARBA" id="ARBA00022741"/>
    </source>
</evidence>
<keyword evidence="4 10" id="KW-0808">Transferase</keyword>
<dbReference type="InterPro" id="IPR036554">
    <property type="entry name" value="GHMP_kinase_C_sf"/>
</dbReference>
<evidence type="ECO:0000256" key="6">
    <source>
        <dbReference type="ARBA" id="ARBA00022777"/>
    </source>
</evidence>
<dbReference type="GO" id="GO:0016114">
    <property type="term" value="P:terpenoid biosynthetic process"/>
    <property type="evidence" value="ECO:0007669"/>
    <property type="project" value="UniProtKB-UniRule"/>
</dbReference>
<evidence type="ECO:0000256" key="1">
    <source>
        <dbReference type="ARBA" id="ARBA00009684"/>
    </source>
</evidence>
<organism evidence="13">
    <name type="scientific">Ornithinibacillus sp. 4-3</name>
    <dbReference type="NCBI Taxonomy" id="3231488"/>
    <lineage>
        <taxon>Bacteria</taxon>
        <taxon>Bacillati</taxon>
        <taxon>Bacillota</taxon>
        <taxon>Bacilli</taxon>
        <taxon>Bacillales</taxon>
        <taxon>Bacillaceae</taxon>
        <taxon>Ornithinibacillus</taxon>
    </lineage>
</organism>
<evidence type="ECO:0000256" key="10">
    <source>
        <dbReference type="HAMAP-Rule" id="MF_00061"/>
    </source>
</evidence>
<name>A0AB39HN86_9BACI</name>
<evidence type="ECO:0000259" key="11">
    <source>
        <dbReference type="Pfam" id="PF00288"/>
    </source>
</evidence>
<dbReference type="PIRSF" id="PIRSF010376">
    <property type="entry name" value="IspE"/>
    <property type="match status" value="1"/>
</dbReference>
<dbReference type="Gene3D" id="3.30.230.10">
    <property type="match status" value="1"/>
</dbReference>
<dbReference type="FunFam" id="3.30.230.10:FF:000029">
    <property type="entry name" value="4-diphosphocytidyl-2-C-methyl-D-erythritol kinase"/>
    <property type="match status" value="1"/>
</dbReference>
<dbReference type="EC" id="2.7.1.148" evidence="2 10"/>
<accession>A0AB39HN86</accession>
<dbReference type="AlphaFoldDB" id="A0AB39HN86"/>
<evidence type="ECO:0000259" key="12">
    <source>
        <dbReference type="Pfam" id="PF08544"/>
    </source>
</evidence>
<dbReference type="InterPro" id="IPR020568">
    <property type="entry name" value="Ribosomal_Su5_D2-typ_SF"/>
</dbReference>
<dbReference type="GO" id="GO:0005524">
    <property type="term" value="F:ATP binding"/>
    <property type="evidence" value="ECO:0007669"/>
    <property type="project" value="UniProtKB-UniRule"/>
</dbReference>
<evidence type="ECO:0000256" key="2">
    <source>
        <dbReference type="ARBA" id="ARBA00012052"/>
    </source>
</evidence>
<comment type="similarity">
    <text evidence="1 10">Belongs to the GHMP kinase family. IspE subfamily.</text>
</comment>
<dbReference type="SUPFAM" id="SSF55060">
    <property type="entry name" value="GHMP Kinase, C-terminal domain"/>
    <property type="match status" value="1"/>
</dbReference>
<dbReference type="NCBIfam" id="NF011202">
    <property type="entry name" value="PRK14608.1"/>
    <property type="match status" value="1"/>
</dbReference>
<feature type="binding site" evidence="10">
    <location>
        <begin position="94"/>
        <end position="104"/>
    </location>
    <ligand>
        <name>ATP</name>
        <dbReference type="ChEBI" id="CHEBI:30616"/>
    </ligand>
</feature>
<dbReference type="InterPro" id="IPR006204">
    <property type="entry name" value="GHMP_kinase_N_dom"/>
</dbReference>
<comment type="function">
    <text evidence="10">Catalyzes the phosphorylation of the position 2 hydroxy group of 4-diphosphocytidyl-2C-methyl-D-erythritol.</text>
</comment>
<dbReference type="EMBL" id="CP162599">
    <property type="protein sequence ID" value="XDK32862.1"/>
    <property type="molecule type" value="Genomic_DNA"/>
</dbReference>
<dbReference type="HAMAP" id="MF_00061">
    <property type="entry name" value="IspE"/>
    <property type="match status" value="1"/>
</dbReference>
<dbReference type="PANTHER" id="PTHR43527:SF2">
    <property type="entry name" value="4-DIPHOSPHOCYTIDYL-2-C-METHYL-D-ERYTHRITOL KINASE, CHLOROPLASTIC"/>
    <property type="match status" value="1"/>
</dbReference>
<dbReference type="GO" id="GO:0019288">
    <property type="term" value="P:isopentenyl diphosphate biosynthetic process, methylerythritol 4-phosphate pathway"/>
    <property type="evidence" value="ECO:0007669"/>
    <property type="project" value="UniProtKB-UniRule"/>
</dbReference>
<protein>
    <recommendedName>
        <fullName evidence="3 10">4-diphosphocytidyl-2-C-methyl-D-erythritol kinase</fullName>
        <shortName evidence="10">CMK</shortName>
        <ecNumber evidence="2 10">2.7.1.148</ecNumber>
    </recommendedName>
    <alternativeName>
        <fullName evidence="9 10">4-(cytidine-5'-diphospho)-2-C-methyl-D-erythritol kinase</fullName>
    </alternativeName>
</protein>
<dbReference type="NCBIfam" id="TIGR00154">
    <property type="entry name" value="ispE"/>
    <property type="match status" value="1"/>
</dbReference>
<evidence type="ECO:0000256" key="3">
    <source>
        <dbReference type="ARBA" id="ARBA00017473"/>
    </source>
</evidence>